<comment type="subcellular location">
    <subcellularLocation>
        <location evidence="1">Cell outer membrane</location>
    </subcellularLocation>
</comment>
<dbReference type="RefSeq" id="WP_236132661.1">
    <property type="nucleotide sequence ID" value="NZ_JAKGTH010000006.1"/>
</dbReference>
<evidence type="ECO:0000313" key="6">
    <source>
        <dbReference type="Proteomes" id="UP001179363"/>
    </source>
</evidence>
<keyword evidence="4" id="KW-0732">Signal</keyword>
<comment type="caution">
    <text evidence="5">The sequence shown here is derived from an EMBL/GenBank/DDBJ whole genome shotgun (WGS) entry which is preliminary data.</text>
</comment>
<keyword evidence="3" id="KW-0998">Cell outer membrane</keyword>
<feature type="chain" id="PRO_5047058750" evidence="4">
    <location>
        <begin position="21"/>
        <end position="942"/>
    </location>
</feature>
<dbReference type="Gene3D" id="2.60.40.1120">
    <property type="entry name" value="Carboxypeptidase-like, regulatory domain"/>
    <property type="match status" value="1"/>
</dbReference>
<dbReference type="InterPro" id="IPR036942">
    <property type="entry name" value="Beta-barrel_TonB_sf"/>
</dbReference>
<dbReference type="SUPFAM" id="SSF56935">
    <property type="entry name" value="Porins"/>
    <property type="match status" value="1"/>
</dbReference>
<feature type="signal peptide" evidence="4">
    <location>
        <begin position="1"/>
        <end position="20"/>
    </location>
</feature>
<dbReference type="Proteomes" id="UP001179363">
    <property type="component" value="Unassembled WGS sequence"/>
</dbReference>
<organism evidence="5 6">
    <name type="scientific">Gillisia lutea</name>
    <dbReference type="NCBI Taxonomy" id="2909668"/>
    <lineage>
        <taxon>Bacteria</taxon>
        <taxon>Pseudomonadati</taxon>
        <taxon>Bacteroidota</taxon>
        <taxon>Flavobacteriia</taxon>
        <taxon>Flavobacteriales</taxon>
        <taxon>Flavobacteriaceae</taxon>
        <taxon>Gillisia</taxon>
    </lineage>
</organism>
<evidence type="ECO:0000256" key="3">
    <source>
        <dbReference type="ARBA" id="ARBA00023237"/>
    </source>
</evidence>
<gene>
    <name evidence="5" type="ORF">L1I30_02440</name>
</gene>
<dbReference type="InterPro" id="IPR008969">
    <property type="entry name" value="CarboxyPept-like_regulatory"/>
</dbReference>
<evidence type="ECO:0000256" key="2">
    <source>
        <dbReference type="ARBA" id="ARBA00023136"/>
    </source>
</evidence>
<accession>A0ABS9EGD2</accession>
<reference evidence="5" key="1">
    <citation type="submission" date="2022-01" db="EMBL/GenBank/DDBJ databases">
        <title>Gillisia lutea sp. nov., isolated from marine plastic residues from the Malvarosa beach (Valencia, Spain).</title>
        <authorList>
            <person name="Vidal-Verdu A."/>
            <person name="Molina-Menor E."/>
            <person name="Satari L."/>
            <person name="Pascual J."/>
            <person name="Pereto J."/>
            <person name="Porcar M."/>
        </authorList>
    </citation>
    <scope>NUCLEOTIDE SEQUENCE</scope>
    <source>
        <strain evidence="5">M10.2A</strain>
    </source>
</reference>
<evidence type="ECO:0000313" key="5">
    <source>
        <dbReference type="EMBL" id="MCF4100516.1"/>
    </source>
</evidence>
<keyword evidence="6" id="KW-1185">Reference proteome</keyword>
<sequence>MKHRFLFLLFGLSLFCNISAQNTSIKGIVVDANSFDKIEAVSITIESTSYITQTDVDGKFSISLEELPSGEYVFLFSKPGATNLRLPVTLIKGEQKDLDIILLQPDFVREQLQASIISLSDSELNEESIGVESVSGLLQAARDVFLNAASFDFSASFFKPRGLDSNYGALLINGIEMNKLFNGRPQWADWGGLNDMQRNQVFNMGLVPGEVSFGGAAGITNIIMRASQYSKSARVSYAASNRSYTGRAMASYSSGELPGEWWIATSASRRFATEGFVDGTVYDANSFFLAVEKRITSAHSLNFTAFYTPNSRGKSSANTQEVFDLKGTIYNSFWGMQNGKVRNSRIKEVKEPVLMLNHFWKLTDKAMINTNIFYQFGSIGNSRIDYGGTRLVLQNGQESFIGGGSNPDPSYYQKMPSYFLRFDGDQNFESAYRAQQTFMENGQLEWDDLYEANRIVVQNGGNSVYVIAEDRNDDTNLILNSIATVTINSNILLNAKLSYTHLLSENFANVKDLLGGIGYLDIDFFAEGDSQITSDNRAQSDLFNRNRIAMEGERFKYNFELEAQQFEAFANTRFTYKKFDAYVAAEAKQTSYQRNGLYKNGNYPENSFGKSEVLNFITFGAKAGFTYKITGKHLVDLNFGVYGKPPTLMNSFSNSRQNNEIVKGLQTEKLSSVDLSYIFRSGILKSKLTGYFTKIEDVTEISFYYADGLSGLGRNNSNAFVQEVLTGIEKQHFGVELGVEAQLTSTLKLKSVVGIGQFTYANNPNLHLTSDDFSGRLDYGPSFLKDYRLPNGPQTAAQIGFEYRDPEFWWFGTTLNYFANAFSDISPLLRTGNFSTDVDGLPILTYNPVTANQLLKQEKFQEYFLLNATGGKSWRIKDKYVGFFMSLNNILDKRYKTGGYEQSRNVNYTKLKEDRDRETPIFANKYWYGTGASYYSNFYIRF</sequence>
<keyword evidence="2" id="KW-0472">Membrane</keyword>
<dbReference type="SUPFAM" id="SSF49464">
    <property type="entry name" value="Carboxypeptidase regulatory domain-like"/>
    <property type="match status" value="1"/>
</dbReference>
<dbReference type="Pfam" id="PF13715">
    <property type="entry name" value="CarbopepD_reg_2"/>
    <property type="match status" value="1"/>
</dbReference>
<evidence type="ECO:0000256" key="4">
    <source>
        <dbReference type="SAM" id="SignalP"/>
    </source>
</evidence>
<evidence type="ECO:0000256" key="1">
    <source>
        <dbReference type="ARBA" id="ARBA00004442"/>
    </source>
</evidence>
<name>A0ABS9EGD2_9FLAO</name>
<protein>
    <submittedName>
        <fullName evidence="5">TonB-dependent receptor</fullName>
    </submittedName>
</protein>
<keyword evidence="5" id="KW-0675">Receptor</keyword>
<dbReference type="EMBL" id="JAKGTH010000006">
    <property type="protein sequence ID" value="MCF4100516.1"/>
    <property type="molecule type" value="Genomic_DNA"/>
</dbReference>
<dbReference type="Gene3D" id="2.40.170.20">
    <property type="entry name" value="TonB-dependent receptor, beta-barrel domain"/>
    <property type="match status" value="1"/>
</dbReference>
<proteinExistence type="predicted"/>